<dbReference type="Pfam" id="PF00583">
    <property type="entry name" value="Acetyltransf_1"/>
    <property type="match status" value="1"/>
</dbReference>
<dbReference type="Gene3D" id="3.40.630.30">
    <property type="match status" value="1"/>
</dbReference>
<dbReference type="CDD" id="cd04301">
    <property type="entry name" value="NAT_SF"/>
    <property type="match status" value="1"/>
</dbReference>
<keyword evidence="1" id="KW-0808">Transferase</keyword>
<keyword evidence="5" id="KW-1185">Reference proteome</keyword>
<reference evidence="4 5" key="1">
    <citation type="submission" date="2020-05" db="EMBL/GenBank/DDBJ databases">
        <title>Genomic Encyclopedia of Type Strains, Phase III (KMG-III): the genomes of soil and plant-associated and newly described type strains.</title>
        <authorList>
            <person name="Whitman W."/>
        </authorList>
    </citation>
    <scope>NUCLEOTIDE SEQUENCE [LARGE SCALE GENOMIC DNA]</scope>
    <source>
        <strain evidence="4 5">KCTC 19046</strain>
    </source>
</reference>
<feature type="domain" description="N-acetyltransferase" evidence="3">
    <location>
        <begin position="4"/>
        <end position="182"/>
    </location>
</feature>
<evidence type="ECO:0000313" key="4">
    <source>
        <dbReference type="EMBL" id="NOV97804.1"/>
    </source>
</evidence>
<gene>
    <name evidence="4" type="ORF">HDG69_002379</name>
</gene>
<keyword evidence="2" id="KW-0012">Acyltransferase</keyword>
<sequence length="183" mass="19303">MTTAVVRPARPSEAAEIAWLAALTFPLACPPGTPVATMAAHVAAHLTPARFTDWALSADHRLLVADDGGAPAGYALLARGEPGDEEAAALRTAAGPGPYVELSKIYVRPDHLGAGTAARLMATASEEAAQLAPGLPYWLGTNSENTRAQAFYRRYGFDVVGRRTYVVGGVEHDDIVMLRGDIH</sequence>
<dbReference type="InterPro" id="IPR000182">
    <property type="entry name" value="GNAT_dom"/>
</dbReference>
<name>A0ABX2A4U4_9MICO</name>
<dbReference type="PANTHER" id="PTHR43877">
    <property type="entry name" value="AMINOALKYLPHOSPHONATE N-ACETYLTRANSFERASE-RELATED-RELATED"/>
    <property type="match status" value="1"/>
</dbReference>
<protein>
    <submittedName>
        <fullName evidence="4">Ribosomal protein S18 acetylase RimI-like enzyme</fullName>
    </submittedName>
</protein>
<evidence type="ECO:0000313" key="5">
    <source>
        <dbReference type="Proteomes" id="UP000757540"/>
    </source>
</evidence>
<proteinExistence type="predicted"/>
<dbReference type="PROSITE" id="PS51186">
    <property type="entry name" value="GNAT"/>
    <property type="match status" value="1"/>
</dbReference>
<evidence type="ECO:0000256" key="2">
    <source>
        <dbReference type="ARBA" id="ARBA00023315"/>
    </source>
</evidence>
<dbReference type="RefSeq" id="WP_343036403.1">
    <property type="nucleotide sequence ID" value="NZ_BAAAML010000009.1"/>
</dbReference>
<comment type="caution">
    <text evidence="4">The sequence shown here is derived from an EMBL/GenBank/DDBJ whole genome shotgun (WGS) entry which is preliminary data.</text>
</comment>
<dbReference type="Proteomes" id="UP000757540">
    <property type="component" value="Unassembled WGS sequence"/>
</dbReference>
<organism evidence="4 5">
    <name type="scientific">Isoptericola halotolerans</name>
    <dbReference type="NCBI Taxonomy" id="300560"/>
    <lineage>
        <taxon>Bacteria</taxon>
        <taxon>Bacillati</taxon>
        <taxon>Actinomycetota</taxon>
        <taxon>Actinomycetes</taxon>
        <taxon>Micrococcales</taxon>
        <taxon>Promicromonosporaceae</taxon>
        <taxon>Isoptericola</taxon>
    </lineage>
</organism>
<dbReference type="InterPro" id="IPR016181">
    <property type="entry name" value="Acyl_CoA_acyltransferase"/>
</dbReference>
<accession>A0ABX2A4U4</accession>
<evidence type="ECO:0000259" key="3">
    <source>
        <dbReference type="PROSITE" id="PS51186"/>
    </source>
</evidence>
<dbReference type="EMBL" id="JABEZU010000002">
    <property type="protein sequence ID" value="NOV97804.1"/>
    <property type="molecule type" value="Genomic_DNA"/>
</dbReference>
<dbReference type="InterPro" id="IPR050832">
    <property type="entry name" value="Bact_Acetyltransf"/>
</dbReference>
<evidence type="ECO:0000256" key="1">
    <source>
        <dbReference type="ARBA" id="ARBA00022679"/>
    </source>
</evidence>
<dbReference type="SUPFAM" id="SSF55729">
    <property type="entry name" value="Acyl-CoA N-acyltransferases (Nat)"/>
    <property type="match status" value="1"/>
</dbReference>